<comment type="caution">
    <text evidence="5">The sequence shown here is derived from an EMBL/GenBank/DDBJ whole genome shotgun (WGS) entry which is preliminary data.</text>
</comment>
<comment type="caution">
    <text evidence="1">Lacks conserved residue(s) required for the propagation of feature annotation.</text>
</comment>
<dbReference type="GeneID" id="94289858"/>
<feature type="coiled-coil region" evidence="2">
    <location>
        <begin position="146"/>
        <end position="173"/>
    </location>
</feature>
<dbReference type="PRINTS" id="PR00704">
    <property type="entry name" value="CALPAIN"/>
</dbReference>
<gene>
    <name evidence="5" type="ORF">JKF63_03783</name>
</gene>
<dbReference type="OrthoDB" id="424753at2759"/>
<dbReference type="InterPro" id="IPR001300">
    <property type="entry name" value="Peptidase_C2_calpain_cat"/>
</dbReference>
<dbReference type="CDD" id="cd00044">
    <property type="entry name" value="CysPc"/>
    <property type="match status" value="1"/>
</dbReference>
<dbReference type="Proteomes" id="UP000674318">
    <property type="component" value="Unassembled WGS sequence"/>
</dbReference>
<dbReference type="SMART" id="SM00230">
    <property type="entry name" value="CysPc"/>
    <property type="match status" value="1"/>
</dbReference>
<feature type="compositionally biased region" description="Basic and acidic residues" evidence="3">
    <location>
        <begin position="83"/>
        <end position="92"/>
    </location>
</feature>
<evidence type="ECO:0000256" key="2">
    <source>
        <dbReference type="SAM" id="Coils"/>
    </source>
</evidence>
<dbReference type="Gene3D" id="2.60.40.1180">
    <property type="entry name" value="Golgi alpha-mannosidase II"/>
    <property type="match status" value="1"/>
</dbReference>
<dbReference type="Gene3D" id="3.90.70.10">
    <property type="entry name" value="Cysteine proteinases"/>
    <property type="match status" value="1"/>
</dbReference>
<dbReference type="EMBL" id="JAFJZO010000031">
    <property type="protein sequence ID" value="KAG5497519.1"/>
    <property type="molecule type" value="Genomic_DNA"/>
</dbReference>
<dbReference type="SUPFAM" id="SSF101601">
    <property type="entry name" value="Smp-1-like"/>
    <property type="match status" value="1"/>
</dbReference>
<dbReference type="PANTHER" id="PTHR10183">
    <property type="entry name" value="CALPAIN"/>
    <property type="match status" value="1"/>
</dbReference>
<dbReference type="SUPFAM" id="SSF54001">
    <property type="entry name" value="Cysteine proteinases"/>
    <property type="match status" value="1"/>
</dbReference>
<dbReference type="InterPro" id="IPR022684">
    <property type="entry name" value="Calpain_cysteine_protease"/>
</dbReference>
<name>A0A836HR41_9TRYP</name>
<keyword evidence="6" id="KW-1185">Reference proteome</keyword>
<evidence type="ECO:0000313" key="6">
    <source>
        <dbReference type="Proteomes" id="UP000674318"/>
    </source>
</evidence>
<dbReference type="PROSITE" id="PS50203">
    <property type="entry name" value="CALPAIN_CAT"/>
    <property type="match status" value="1"/>
</dbReference>
<dbReference type="InterPro" id="IPR036310">
    <property type="entry name" value="Smp-1-like_sf"/>
</dbReference>
<feature type="domain" description="Calpain catalytic" evidence="4">
    <location>
        <begin position="416"/>
        <end position="742"/>
    </location>
</feature>
<feature type="region of interest" description="Disordered" evidence="3">
    <location>
        <begin position="77"/>
        <end position="106"/>
    </location>
</feature>
<dbReference type="InterPro" id="IPR013780">
    <property type="entry name" value="Glyco_hydro_b"/>
</dbReference>
<dbReference type="PANTHER" id="PTHR10183:SF423">
    <property type="entry name" value="LEUCINE-RICH REPEAT PROTEIN (LRRP)"/>
    <property type="match status" value="1"/>
</dbReference>
<sequence length="949" mass="103331">MNGNSIRPVCDEDPITDDLLEAYAEEVSSSVSPYTACETRAVTTVIQPARGEVTPFSPAAFTSSAAVTSSGFKSFHRNSGHRTVLEDPDRGTPRHAQHPGSTSHGQTIELLQSEITSDDSGDFAFLTSDVNDAETYDLLRHYMLYSKQQEKSVEGLEEECARLEEQQQQLHSASVATGMIRGVSITPAVSPLALAHSSLLPETGTGIATATTTTTSSASYFLVADDEFGEAHINPLKVCPYGVLYDAAHRPRPYRYGHPAIIGSYTPVFKDGILHHCTTVDGSWVFYNDSQQYVMRVMYIVGASSVITAGPHGSVRQRASGEFEAEVTVWPQETEVLLVGKVNGFRNQSAAVPVDSNYVNPHTAASTASARAQLNRFAQQSRKSSISLLTAEDVLQCCTGQDSELAASSISSDGPHFVDPDFPPGRTSLYRSGVDAVFLWDMHWRRPHGYLPTTQSSEACLFAGAVLPTDPSPGEGGDTYLCSAASLLANHPMRVVQLFRHPVSANAGRRERAAGAYRVTLSHGGWWTSTLLDSYLPASLKGPDLGRCSHDLRKLWYPLLEKAYAKLHGSYAAIQLGDSLDALQDITGYPTFRFDVEWAEVSQSSTDTRGIKSTAVSLASEQLFTFLEEKVQQRGYLVCLSLPDEGPVDAQAAQMGMVFGMSYAVQQVVRHGSSRLLQIQCHTLKPGSSGMWCGESARWQQDSSLAELCGMVGVDKQKPGSIWLDWSEALRMFEGGGVCCSRWDWAHDCRVRGFFNDGVPSIVLELSVGDCGRDTTPVEAYCILSQEDDRGMPPDNPSRELRPLMLSLSSHCGDDEKDEDDSADFPADQRVRYVSSTDPDTPAEMLNYILGRDTALRVTLQPSAHPYYLVPRSLGNMNNRAFTVGIASSTPVTRAGKLRVRAVRLPDSSPVFHNRRSFSTQQLTSASAVSFQLRGPDGRVHIGCGSSIG</sequence>
<proteinExistence type="predicted"/>
<dbReference type="InterPro" id="IPR038765">
    <property type="entry name" value="Papain-like_cys_pep_sf"/>
</dbReference>
<dbReference type="GO" id="GO:0004198">
    <property type="term" value="F:calcium-dependent cysteine-type endopeptidase activity"/>
    <property type="evidence" value="ECO:0007669"/>
    <property type="project" value="InterPro"/>
</dbReference>
<evidence type="ECO:0000256" key="3">
    <source>
        <dbReference type="SAM" id="MobiDB-lite"/>
    </source>
</evidence>
<dbReference type="Pfam" id="PF00648">
    <property type="entry name" value="Peptidase_C2"/>
    <property type="match status" value="1"/>
</dbReference>
<dbReference type="KEGG" id="phet:94289858"/>
<evidence type="ECO:0000259" key="4">
    <source>
        <dbReference type="PROSITE" id="PS50203"/>
    </source>
</evidence>
<evidence type="ECO:0000313" key="5">
    <source>
        <dbReference type="EMBL" id="KAG5497519.1"/>
    </source>
</evidence>
<dbReference type="Pfam" id="PF09149">
    <property type="entry name" value="DUF1935"/>
    <property type="match status" value="1"/>
</dbReference>
<accession>A0A836HR41</accession>
<evidence type="ECO:0000256" key="1">
    <source>
        <dbReference type="PROSITE-ProRule" id="PRU00239"/>
    </source>
</evidence>
<organism evidence="5 6">
    <name type="scientific">Porcisia hertigi</name>
    <dbReference type="NCBI Taxonomy" id="2761500"/>
    <lineage>
        <taxon>Eukaryota</taxon>
        <taxon>Discoba</taxon>
        <taxon>Euglenozoa</taxon>
        <taxon>Kinetoplastea</taxon>
        <taxon>Metakinetoplastina</taxon>
        <taxon>Trypanosomatida</taxon>
        <taxon>Trypanosomatidae</taxon>
        <taxon>Leishmaniinae</taxon>
        <taxon>Porcisia</taxon>
    </lineage>
</organism>
<keyword evidence="2" id="KW-0175">Coiled coil</keyword>
<dbReference type="InterPro" id="IPR015232">
    <property type="entry name" value="DUF1935"/>
</dbReference>
<dbReference type="AlphaFoldDB" id="A0A836HR41"/>
<dbReference type="RefSeq" id="XP_067754987.1">
    <property type="nucleotide sequence ID" value="XM_067899781.1"/>
</dbReference>
<dbReference type="GO" id="GO:0006508">
    <property type="term" value="P:proteolysis"/>
    <property type="evidence" value="ECO:0007669"/>
    <property type="project" value="InterPro"/>
</dbReference>
<reference evidence="5 6" key="1">
    <citation type="submission" date="2021-02" db="EMBL/GenBank/DDBJ databases">
        <title>Porcisia hertigi Genome sequencing and assembly.</title>
        <authorList>
            <person name="Almutairi H."/>
            <person name="Gatherer D."/>
        </authorList>
    </citation>
    <scope>NUCLEOTIDE SEQUENCE [LARGE SCALE GENOMIC DNA]</scope>
    <source>
        <strain evidence="5 6">C119</strain>
    </source>
</reference>
<protein>
    <recommendedName>
        <fullName evidence="4">Calpain catalytic domain-containing protein</fullName>
    </recommendedName>
</protein>